<reference evidence="2" key="1">
    <citation type="submission" date="2020-04" db="EMBL/GenBank/DDBJ databases">
        <authorList>
            <person name="Chiriac C."/>
            <person name="Salcher M."/>
            <person name="Ghai R."/>
            <person name="Kavagutti S V."/>
        </authorList>
    </citation>
    <scope>NUCLEOTIDE SEQUENCE</scope>
</reference>
<accession>A0A6J5PCC2</accession>
<protein>
    <submittedName>
        <fullName evidence="2">Uncharacterized protein</fullName>
    </submittedName>
</protein>
<name>A0A6J5PCC2_9CAUD</name>
<sequence>MTFNLDNYEPVAPRLARWLEAAADPRVITTLIAYEPGKWCIFRTDLYEGEKLISTGHAYEEHTERGVNSTSFMENCETSSTGRALSNFGMAGSDPSKRPSREEMTKVQRMTPSDVPEGTQRPQASPNKAASDAQLGLIRTLAKKLGFEAHFPPNFTSFDASQVIQELKGNVIPLAIRAESQEDPF</sequence>
<evidence type="ECO:0000313" key="2">
    <source>
        <dbReference type="EMBL" id="CAB4167091.1"/>
    </source>
</evidence>
<dbReference type="EMBL" id="LR796800">
    <property type="protein sequence ID" value="CAB4167091.1"/>
    <property type="molecule type" value="Genomic_DNA"/>
</dbReference>
<feature type="region of interest" description="Disordered" evidence="1">
    <location>
        <begin position="83"/>
        <end position="132"/>
    </location>
</feature>
<feature type="compositionally biased region" description="Basic and acidic residues" evidence="1">
    <location>
        <begin position="95"/>
        <end position="106"/>
    </location>
</feature>
<proteinExistence type="predicted"/>
<gene>
    <name evidence="2" type="ORF">UFOVP873_18</name>
</gene>
<organism evidence="2">
    <name type="scientific">uncultured Caudovirales phage</name>
    <dbReference type="NCBI Taxonomy" id="2100421"/>
    <lineage>
        <taxon>Viruses</taxon>
        <taxon>Duplodnaviria</taxon>
        <taxon>Heunggongvirae</taxon>
        <taxon>Uroviricota</taxon>
        <taxon>Caudoviricetes</taxon>
        <taxon>Peduoviridae</taxon>
        <taxon>Maltschvirus</taxon>
        <taxon>Maltschvirus maltsch</taxon>
    </lineage>
</organism>
<evidence type="ECO:0000256" key="1">
    <source>
        <dbReference type="SAM" id="MobiDB-lite"/>
    </source>
</evidence>